<sequence length="520" mass="60392">MAIKLNKDESLFRNELIFTVDAKAVNIDNTLVNLFMLLKHNGVRPKQRARADINSFISIDTLKNVFSKLEEEGSIKGFNENPDAAELWMRSNLINMVYRGNLDKEKISSLRPIHLESYRVRNAANTRDYNTADQVYLMLSANPIVREDLKNFLMEGWDQTTNKINLGAHLDVDSLGLLHIIKNVKPGFLESSSTLNHIQPLLHEQAELFCDDVRRLLIYKSLIPRNVLIDYLKTITSFHLSIYIQKLIHILPRMVEEGNHTVRKDWNIVVDVTDDYESKIARLSAADAETLSNRVYDYIKATFQINAALRRQKLDKSSSDNFRKAVELLKDKPQDFEIYFETQWDNLYSALDDEEKGLISDMVKYEDTYFDRYIELILKARGNYQFRYHMQLIDNLSQKNGERGFLAQGRGRKHPRRYVLGTRLLETLVQILVIESDSSSFQTRTLSIEELMQGVRDRYGLIINGISEDRFSGADLNTHLAFKENVGAFKLKLRQIGFYNDLSDAYNLQRIRPRYELNAK</sequence>
<name>A0A1G6Y7F3_9BACT</name>
<dbReference type="Pfam" id="PF26611">
    <property type="entry name" value="MAD7"/>
    <property type="match status" value="1"/>
</dbReference>
<dbReference type="STRING" id="659014.SAMN04487996_102355"/>
<keyword evidence="2" id="KW-1185">Reference proteome</keyword>
<dbReference type="AlphaFoldDB" id="A0A1G6Y7F3"/>
<dbReference type="Proteomes" id="UP000198748">
    <property type="component" value="Unassembled WGS sequence"/>
</dbReference>
<gene>
    <name evidence="1" type="ORF">SAMN04487996_102355</name>
</gene>
<evidence type="ECO:0000313" key="1">
    <source>
        <dbReference type="EMBL" id="SDD85647.1"/>
    </source>
</evidence>
<dbReference type="NCBIfam" id="NF047733">
    <property type="entry name" value="antiphage_MADS7"/>
    <property type="match status" value="1"/>
</dbReference>
<reference evidence="2" key="1">
    <citation type="submission" date="2016-10" db="EMBL/GenBank/DDBJ databases">
        <authorList>
            <person name="Varghese N."/>
            <person name="Submissions S."/>
        </authorList>
    </citation>
    <scope>NUCLEOTIDE SEQUENCE [LARGE SCALE GENOMIC DNA]</scope>
    <source>
        <strain evidence="2">DSM 25329</strain>
    </source>
</reference>
<dbReference type="OrthoDB" id="9808668at2"/>
<proteinExistence type="predicted"/>
<protein>
    <submittedName>
        <fullName evidence="1">Uncharacterized protein</fullName>
    </submittedName>
</protein>
<dbReference type="EMBL" id="FNAN01000002">
    <property type="protein sequence ID" value="SDD85647.1"/>
    <property type="molecule type" value="Genomic_DNA"/>
</dbReference>
<organism evidence="1 2">
    <name type="scientific">Dyadobacter soli</name>
    <dbReference type="NCBI Taxonomy" id="659014"/>
    <lineage>
        <taxon>Bacteria</taxon>
        <taxon>Pseudomonadati</taxon>
        <taxon>Bacteroidota</taxon>
        <taxon>Cytophagia</taxon>
        <taxon>Cytophagales</taxon>
        <taxon>Spirosomataceae</taxon>
        <taxon>Dyadobacter</taxon>
    </lineage>
</organism>
<dbReference type="RefSeq" id="WP_090146924.1">
    <property type="nucleotide sequence ID" value="NZ_FNAN01000002.1"/>
</dbReference>
<evidence type="ECO:0000313" key="2">
    <source>
        <dbReference type="Proteomes" id="UP000198748"/>
    </source>
</evidence>
<accession>A0A1G6Y7F3</accession>
<dbReference type="InterPro" id="IPR058120">
    <property type="entry name" value="MADS7"/>
</dbReference>